<reference evidence="1 2" key="1">
    <citation type="submission" date="2019-02" db="EMBL/GenBank/DDBJ databases">
        <authorList>
            <person name="He Y."/>
            <person name="Shi H."/>
            <person name="Li J."/>
            <person name="Sun Y."/>
        </authorList>
    </citation>
    <scope>NUCLEOTIDE SEQUENCE [LARGE SCALE GENOMIC DNA]</scope>
</reference>
<dbReference type="Gene3D" id="2.60.120.560">
    <property type="entry name" value="Exo-inulinase, domain 1"/>
    <property type="match status" value="1"/>
</dbReference>
<dbReference type="KEGG" id="vg:55614869"/>
<protein>
    <submittedName>
        <fullName evidence="1">Uncharacterized protein</fullName>
    </submittedName>
</protein>
<dbReference type="Proteomes" id="UP000294655">
    <property type="component" value="Segment"/>
</dbReference>
<dbReference type="InterPro" id="IPR013320">
    <property type="entry name" value="ConA-like_dom_sf"/>
</dbReference>
<accession>A0A482IHP8</accession>
<organism evidence="1 2">
    <name type="scientific">Stenotrophomonas phage YB07</name>
    <dbReference type="NCBI Taxonomy" id="2555548"/>
    <lineage>
        <taxon>Viruses</taxon>
        <taxon>Duplodnaviria</taxon>
        <taxon>Heunggongvirae</taxon>
        <taxon>Uroviricota</taxon>
        <taxon>Caudoviricetes</taxon>
        <taxon>Menderavirus</taxon>
        <taxon>Menderavirus IMESM1</taxon>
    </lineage>
</organism>
<name>A0A482IHP8_9CAUD</name>
<dbReference type="SUPFAM" id="SSF49899">
    <property type="entry name" value="Concanavalin A-like lectins/glucanases"/>
    <property type="match status" value="1"/>
</dbReference>
<dbReference type="Gene3D" id="2.60.120.200">
    <property type="match status" value="1"/>
</dbReference>
<sequence>MAYLEGTCTTGGVATPGVKVYAFRTGQWGAPASGISDFEGKWRIEGLVDDVPYDVAFVHPDGQWEGKMSSRRMPIFDPFADPYWEDTTLLVHFDDVAGQTPTNERGITGFRIGGTGALIADTAPTPKFGTGALNINNGATAAGCWFGTGASTGIVADTNPMYMGSTDNFTVEGWFYCRSGVATNTYRDICILAANDKGIVINGSSQIVYYDGGIKIQGPSMTDLYDKWVWLVVQRENGITGMWLDGQRIGTFGDTGVKNAFRIGSNTQASEQFFGGLDEWRHTRAARYPGSPVTIQVPTAPFTPGNPIRSDSFTVPRLWNYEQTFGSATWTITSGRLNVDQSTSSTVFVRRDFSSQNLFCEAEIFQAQDSGFVWRYIDTSNYYLMSLMDDQAPLEPNTLKIYKRVNDAYTQIGSTTPITLTRGTANKVRMEMTGSTITVLINGTPVGSFTDTSIAVSGRMGFKAAAGSGYNGQLSVDNFKWDTLL</sequence>
<dbReference type="EMBL" id="MK580972">
    <property type="protein sequence ID" value="QBP06395.1"/>
    <property type="molecule type" value="Genomic_DNA"/>
</dbReference>
<dbReference type="GeneID" id="55614869"/>
<evidence type="ECO:0000313" key="1">
    <source>
        <dbReference type="EMBL" id="QBP06395.1"/>
    </source>
</evidence>
<dbReference type="RefSeq" id="YP_009844545.1">
    <property type="nucleotide sequence ID" value="NC_048755.1"/>
</dbReference>
<proteinExistence type="predicted"/>
<evidence type="ECO:0000313" key="2">
    <source>
        <dbReference type="Proteomes" id="UP000294655"/>
    </source>
</evidence>